<keyword evidence="3" id="KW-1185">Reference proteome</keyword>
<evidence type="ECO:0000256" key="1">
    <source>
        <dbReference type="SAM" id="SignalP"/>
    </source>
</evidence>
<feature type="chain" id="PRO_5035825987" evidence="1">
    <location>
        <begin position="22"/>
        <end position="56"/>
    </location>
</feature>
<feature type="signal peptide" evidence="1">
    <location>
        <begin position="1"/>
        <end position="21"/>
    </location>
</feature>
<protein>
    <submittedName>
        <fullName evidence="2">Uncharacterized protein</fullName>
    </submittedName>
</protein>
<reference evidence="2" key="1">
    <citation type="submission" date="2020-06" db="EMBL/GenBank/DDBJ databases">
        <title>WGS assembly of Ceratodon purpureus strain R40.</title>
        <authorList>
            <person name="Carey S.B."/>
            <person name="Jenkins J."/>
            <person name="Shu S."/>
            <person name="Lovell J.T."/>
            <person name="Sreedasyam A."/>
            <person name="Maumus F."/>
            <person name="Tiley G.P."/>
            <person name="Fernandez-Pozo N."/>
            <person name="Barry K."/>
            <person name="Chen C."/>
            <person name="Wang M."/>
            <person name="Lipzen A."/>
            <person name="Daum C."/>
            <person name="Saski C.A."/>
            <person name="Payton A.C."/>
            <person name="Mcbreen J.C."/>
            <person name="Conrad R.E."/>
            <person name="Kollar L.M."/>
            <person name="Olsson S."/>
            <person name="Huttunen S."/>
            <person name="Landis J.B."/>
            <person name="Wickett N.J."/>
            <person name="Johnson M.G."/>
            <person name="Rensing S.A."/>
            <person name="Grimwood J."/>
            <person name="Schmutz J."/>
            <person name="Mcdaniel S.F."/>
        </authorList>
    </citation>
    <scope>NUCLEOTIDE SEQUENCE</scope>
    <source>
        <strain evidence="2">R40</strain>
    </source>
</reference>
<gene>
    <name evidence="2" type="ORF">KC19_5G164400</name>
</gene>
<name>A0A8T0I4R3_CERPU</name>
<organism evidence="2 3">
    <name type="scientific">Ceratodon purpureus</name>
    <name type="common">Fire moss</name>
    <name type="synonym">Dicranum purpureum</name>
    <dbReference type="NCBI Taxonomy" id="3225"/>
    <lineage>
        <taxon>Eukaryota</taxon>
        <taxon>Viridiplantae</taxon>
        <taxon>Streptophyta</taxon>
        <taxon>Embryophyta</taxon>
        <taxon>Bryophyta</taxon>
        <taxon>Bryophytina</taxon>
        <taxon>Bryopsida</taxon>
        <taxon>Dicranidae</taxon>
        <taxon>Pseudoditrichales</taxon>
        <taxon>Ditrichaceae</taxon>
        <taxon>Ceratodon</taxon>
    </lineage>
</organism>
<sequence>MRPVCILSIGMLFLLWSGVRKMPPFAQCGQVIVKWNCTCCVQTIKYYFLTTEPACY</sequence>
<proteinExistence type="predicted"/>
<evidence type="ECO:0000313" key="2">
    <source>
        <dbReference type="EMBL" id="KAG0577548.1"/>
    </source>
</evidence>
<dbReference type="EMBL" id="CM026425">
    <property type="protein sequence ID" value="KAG0577548.1"/>
    <property type="molecule type" value="Genomic_DNA"/>
</dbReference>
<dbReference type="Proteomes" id="UP000822688">
    <property type="component" value="Chromosome 5"/>
</dbReference>
<dbReference type="AlphaFoldDB" id="A0A8T0I4R3"/>
<keyword evidence="1" id="KW-0732">Signal</keyword>
<accession>A0A8T0I4R3</accession>
<comment type="caution">
    <text evidence="2">The sequence shown here is derived from an EMBL/GenBank/DDBJ whole genome shotgun (WGS) entry which is preliminary data.</text>
</comment>
<evidence type="ECO:0000313" key="3">
    <source>
        <dbReference type="Proteomes" id="UP000822688"/>
    </source>
</evidence>